<feature type="signal peptide" evidence="1">
    <location>
        <begin position="1"/>
        <end position="18"/>
    </location>
</feature>
<dbReference type="Pfam" id="PF04748">
    <property type="entry name" value="Polysacc_deac_2"/>
    <property type="match status" value="1"/>
</dbReference>
<name>A0A6P1M7Z6_9BACT</name>
<dbReference type="CDD" id="cd10936">
    <property type="entry name" value="CE4_DAC2"/>
    <property type="match status" value="1"/>
</dbReference>
<dbReference type="InterPro" id="IPR011330">
    <property type="entry name" value="Glyco_hydro/deAcase_b/a-brl"/>
</dbReference>
<sequence length="265" mass="28969">MFRSVLKLTPAIALSVIALLFCGCRTSPSPHEQASRPLQPTPDTDYQIYLIIDDAGQRLSQIQPFLELPVPMTIAVLPGLPATQSSAAAIQLQSDSKQLILHQPMQPMRSTADPGPGAIYSDTPLEEIPNILRQNLAEVPAARGMNNHMGSLITQDRSKMNAVMAFCKTNDLFFVDSVTTPASIATQAALEHGVPTAQQHVFLDNDRSEEAITRQFERGMRIAKDKGFVVMIGHASSPETARVIGLMHQPAKDANYSFHMIDDLL</sequence>
<evidence type="ECO:0000256" key="1">
    <source>
        <dbReference type="SAM" id="SignalP"/>
    </source>
</evidence>
<accession>A0A6P1M7Z6</accession>
<organism evidence="2 3">
    <name type="scientific">Tichowtungia aerotolerans</name>
    <dbReference type="NCBI Taxonomy" id="2697043"/>
    <lineage>
        <taxon>Bacteria</taxon>
        <taxon>Pseudomonadati</taxon>
        <taxon>Kiritimatiellota</taxon>
        <taxon>Tichowtungiia</taxon>
        <taxon>Tichowtungiales</taxon>
        <taxon>Tichowtungiaceae</taxon>
        <taxon>Tichowtungia</taxon>
    </lineage>
</organism>
<dbReference type="RefSeq" id="WP_160629882.1">
    <property type="nucleotide sequence ID" value="NZ_CP047593.1"/>
</dbReference>
<evidence type="ECO:0000313" key="3">
    <source>
        <dbReference type="Proteomes" id="UP000464954"/>
    </source>
</evidence>
<evidence type="ECO:0000313" key="2">
    <source>
        <dbReference type="EMBL" id="QHI70710.1"/>
    </source>
</evidence>
<dbReference type="Gene3D" id="3.20.20.370">
    <property type="entry name" value="Glycoside hydrolase/deacetylase"/>
    <property type="match status" value="1"/>
</dbReference>
<dbReference type="InterPro" id="IPR006837">
    <property type="entry name" value="Divergent_DAC"/>
</dbReference>
<protein>
    <submittedName>
        <fullName evidence="2">Divergent polysaccharide deacetylase family protein</fullName>
    </submittedName>
</protein>
<dbReference type="SUPFAM" id="SSF88713">
    <property type="entry name" value="Glycoside hydrolase/deacetylase"/>
    <property type="match status" value="1"/>
</dbReference>
<feature type="chain" id="PRO_5027060775" evidence="1">
    <location>
        <begin position="19"/>
        <end position="265"/>
    </location>
</feature>
<keyword evidence="3" id="KW-1185">Reference proteome</keyword>
<dbReference type="KEGG" id="taer:GT409_15105"/>
<reference evidence="2 3" key="1">
    <citation type="submission" date="2020-01" db="EMBL/GenBank/DDBJ databases">
        <title>Ponticoccus aerotolerans gen. nov., sp. nov., an anaerobic bacterium and proposal of Ponticoccusceae fam. nov., Ponticoccusles ord. nov. and Ponticoccuse classis nov. in the phylum Kiritimatiellaeota.</title>
        <authorList>
            <person name="Zhou L.Y."/>
            <person name="Du Z.J."/>
        </authorList>
    </citation>
    <scope>NUCLEOTIDE SEQUENCE [LARGE SCALE GENOMIC DNA]</scope>
    <source>
        <strain evidence="2 3">S-5007</strain>
    </source>
</reference>
<dbReference type="Proteomes" id="UP000464954">
    <property type="component" value="Chromosome"/>
</dbReference>
<dbReference type="AlphaFoldDB" id="A0A6P1M7Z6"/>
<dbReference type="PANTHER" id="PTHR30105">
    <property type="entry name" value="UNCHARACTERIZED YIBQ-RELATED"/>
    <property type="match status" value="1"/>
</dbReference>
<dbReference type="PANTHER" id="PTHR30105:SF2">
    <property type="entry name" value="DIVERGENT POLYSACCHARIDE DEACETYLASE SUPERFAMILY"/>
    <property type="match status" value="1"/>
</dbReference>
<dbReference type="EMBL" id="CP047593">
    <property type="protein sequence ID" value="QHI70710.1"/>
    <property type="molecule type" value="Genomic_DNA"/>
</dbReference>
<dbReference type="GO" id="GO:0005975">
    <property type="term" value="P:carbohydrate metabolic process"/>
    <property type="evidence" value="ECO:0007669"/>
    <property type="project" value="InterPro"/>
</dbReference>
<keyword evidence="1" id="KW-0732">Signal</keyword>
<gene>
    <name evidence="2" type="ORF">GT409_15105</name>
</gene>
<dbReference type="PROSITE" id="PS51257">
    <property type="entry name" value="PROKAR_LIPOPROTEIN"/>
    <property type="match status" value="1"/>
</dbReference>
<proteinExistence type="predicted"/>